<sequence>MDSQNIYSMSRRLKFQNFQDSSILLDELFKKEQIKHYTKWYNMNGIVTIDLRNP</sequence>
<reference evidence="1" key="1">
    <citation type="submission" date="2021-01" db="EMBL/GenBank/DDBJ databases">
        <authorList>
            <consortium name="Genoscope - CEA"/>
            <person name="William W."/>
        </authorList>
    </citation>
    <scope>NUCLEOTIDE SEQUENCE</scope>
</reference>
<dbReference type="Proteomes" id="UP000692954">
    <property type="component" value="Unassembled WGS sequence"/>
</dbReference>
<keyword evidence="2" id="KW-1185">Reference proteome</keyword>
<gene>
    <name evidence="1" type="ORF">PSON_ATCC_30995.1.T1190102</name>
</gene>
<comment type="caution">
    <text evidence="1">The sequence shown here is derived from an EMBL/GenBank/DDBJ whole genome shotgun (WGS) entry which is preliminary data.</text>
</comment>
<dbReference type="AlphaFoldDB" id="A0A8S1QUA3"/>
<accession>A0A8S1QUA3</accession>
<evidence type="ECO:0000313" key="2">
    <source>
        <dbReference type="Proteomes" id="UP000692954"/>
    </source>
</evidence>
<organism evidence="1 2">
    <name type="scientific">Paramecium sonneborni</name>
    <dbReference type="NCBI Taxonomy" id="65129"/>
    <lineage>
        <taxon>Eukaryota</taxon>
        <taxon>Sar</taxon>
        <taxon>Alveolata</taxon>
        <taxon>Ciliophora</taxon>
        <taxon>Intramacronucleata</taxon>
        <taxon>Oligohymenophorea</taxon>
        <taxon>Peniculida</taxon>
        <taxon>Parameciidae</taxon>
        <taxon>Paramecium</taxon>
    </lineage>
</organism>
<dbReference type="OrthoDB" id="277398at2759"/>
<proteinExistence type="predicted"/>
<evidence type="ECO:0000313" key="1">
    <source>
        <dbReference type="EMBL" id="CAD8118993.1"/>
    </source>
</evidence>
<name>A0A8S1QUA3_9CILI</name>
<dbReference type="EMBL" id="CAJJDN010000119">
    <property type="protein sequence ID" value="CAD8118993.1"/>
    <property type="molecule type" value="Genomic_DNA"/>
</dbReference>
<protein>
    <submittedName>
        <fullName evidence="1">Uncharacterized protein</fullName>
    </submittedName>
</protein>